<accession>A0A7G5XKM7</accession>
<reference evidence="2" key="1">
    <citation type="submission" date="2020-08" db="EMBL/GenBank/DDBJ databases">
        <title>Lacibacter sp. S13-6-6 genome sequencing.</title>
        <authorList>
            <person name="Jin L."/>
        </authorList>
    </citation>
    <scope>NUCLEOTIDE SEQUENCE [LARGE SCALE GENOMIC DNA]</scope>
    <source>
        <strain evidence="2">S13-6-6</strain>
    </source>
</reference>
<dbReference type="AlphaFoldDB" id="A0A7G5XKM7"/>
<name>A0A7G5XKM7_9BACT</name>
<gene>
    <name evidence="1" type="ORF">H4075_07560</name>
</gene>
<dbReference type="Proteomes" id="UP000515344">
    <property type="component" value="Chromosome"/>
</dbReference>
<proteinExistence type="predicted"/>
<dbReference type="EMBL" id="CP060007">
    <property type="protein sequence ID" value="QNA46030.1"/>
    <property type="molecule type" value="Genomic_DNA"/>
</dbReference>
<dbReference type="KEGG" id="lacs:H4075_07560"/>
<dbReference type="RefSeq" id="WP_182805599.1">
    <property type="nucleotide sequence ID" value="NZ_CP060007.1"/>
</dbReference>
<evidence type="ECO:0000313" key="2">
    <source>
        <dbReference type="Proteomes" id="UP000515344"/>
    </source>
</evidence>
<organism evidence="1 2">
    <name type="scientific">Lacibacter sediminis</name>
    <dbReference type="NCBI Taxonomy" id="2760713"/>
    <lineage>
        <taxon>Bacteria</taxon>
        <taxon>Pseudomonadati</taxon>
        <taxon>Bacteroidota</taxon>
        <taxon>Chitinophagia</taxon>
        <taxon>Chitinophagales</taxon>
        <taxon>Chitinophagaceae</taxon>
        <taxon>Lacibacter</taxon>
    </lineage>
</organism>
<protein>
    <submittedName>
        <fullName evidence="1">Uncharacterized protein</fullName>
    </submittedName>
</protein>
<keyword evidence="2" id="KW-1185">Reference proteome</keyword>
<dbReference type="PROSITE" id="PS51257">
    <property type="entry name" value="PROKAR_LIPOPROTEIN"/>
    <property type="match status" value="1"/>
</dbReference>
<sequence>MRNLLLILLFTMAISCEQKQKSDQQAEEPATDTIVPADTTIKMNINIPERWKQKAAAGIDFIATGNEPFWSIEMDEEKFIRYTTPDGVELTTPPVKAVNIDAATKLYKAETEMGKLELQIMNKVCINDMSGDSSAYTVHLTLKLKNDEKPRVLHGCGTSLKQ</sequence>
<evidence type="ECO:0000313" key="1">
    <source>
        <dbReference type="EMBL" id="QNA46030.1"/>
    </source>
</evidence>